<sequence length="160" mass="18257">MPQHQTDHSNTSGTNWEKIDHEEFTTSEDITNIDLTKDLALLHYLNHRLNLNFNIAEPTIPPTSTTTIDNPKHCSQDTQLTATDTNPPATIIFPQPPYPPSLQRPVARISVTDVFREWYHFWHTKAHDPRSPKERAEINNALIVISAAVVFWIAILSWLG</sequence>
<evidence type="ECO:0000256" key="1">
    <source>
        <dbReference type="SAM" id="MobiDB-lite"/>
    </source>
</evidence>
<evidence type="ECO:0000313" key="4">
    <source>
        <dbReference type="Proteomes" id="UP000756132"/>
    </source>
</evidence>
<keyword evidence="2" id="KW-1133">Transmembrane helix</keyword>
<reference evidence="3" key="2">
    <citation type="journal article" date="2022" name="Microb. Genom.">
        <title>A chromosome-scale genome assembly of the tomato pathogen Cladosporium fulvum reveals a compartmentalized genome architecture and the presence of a dispensable chromosome.</title>
        <authorList>
            <person name="Zaccaron A.Z."/>
            <person name="Chen L.H."/>
            <person name="Samaras A."/>
            <person name="Stergiopoulos I."/>
        </authorList>
    </citation>
    <scope>NUCLEOTIDE SEQUENCE</scope>
    <source>
        <strain evidence="3">Race5_Kim</strain>
    </source>
</reference>
<evidence type="ECO:0000313" key="3">
    <source>
        <dbReference type="EMBL" id="UJO16777.1"/>
    </source>
</evidence>
<proteinExistence type="predicted"/>
<dbReference type="AlphaFoldDB" id="A0A9Q8LG11"/>
<dbReference type="Proteomes" id="UP000756132">
    <property type="component" value="Chromosome 4"/>
</dbReference>
<keyword evidence="2" id="KW-0472">Membrane</keyword>
<keyword evidence="2" id="KW-0812">Transmembrane</keyword>
<evidence type="ECO:0000256" key="2">
    <source>
        <dbReference type="SAM" id="Phobius"/>
    </source>
</evidence>
<protein>
    <submittedName>
        <fullName evidence="3">Uncharacterized protein</fullName>
    </submittedName>
</protein>
<organism evidence="3 4">
    <name type="scientific">Passalora fulva</name>
    <name type="common">Tomato leaf mold</name>
    <name type="synonym">Cladosporium fulvum</name>
    <dbReference type="NCBI Taxonomy" id="5499"/>
    <lineage>
        <taxon>Eukaryota</taxon>
        <taxon>Fungi</taxon>
        <taxon>Dikarya</taxon>
        <taxon>Ascomycota</taxon>
        <taxon>Pezizomycotina</taxon>
        <taxon>Dothideomycetes</taxon>
        <taxon>Dothideomycetidae</taxon>
        <taxon>Mycosphaerellales</taxon>
        <taxon>Mycosphaerellaceae</taxon>
        <taxon>Fulvia</taxon>
    </lineage>
</organism>
<accession>A0A9Q8LG11</accession>
<dbReference type="EMBL" id="CP090166">
    <property type="protein sequence ID" value="UJO16777.1"/>
    <property type="molecule type" value="Genomic_DNA"/>
</dbReference>
<feature type="region of interest" description="Disordered" evidence="1">
    <location>
        <begin position="1"/>
        <end position="20"/>
    </location>
</feature>
<name>A0A9Q8LG11_PASFU</name>
<feature type="transmembrane region" description="Helical" evidence="2">
    <location>
        <begin position="140"/>
        <end position="159"/>
    </location>
</feature>
<dbReference type="GeneID" id="71984768"/>
<keyword evidence="4" id="KW-1185">Reference proteome</keyword>
<dbReference type="KEGG" id="ffu:CLAFUR5_04890"/>
<gene>
    <name evidence="3" type="ORF">CLAFUR5_04890</name>
</gene>
<dbReference type="RefSeq" id="XP_047761143.1">
    <property type="nucleotide sequence ID" value="XM_047904038.1"/>
</dbReference>
<reference evidence="3" key="1">
    <citation type="submission" date="2021-12" db="EMBL/GenBank/DDBJ databases">
        <authorList>
            <person name="Zaccaron A."/>
            <person name="Stergiopoulos I."/>
        </authorList>
    </citation>
    <scope>NUCLEOTIDE SEQUENCE</scope>
    <source>
        <strain evidence="3">Race5_Kim</strain>
    </source>
</reference>